<dbReference type="Proteomes" id="UP001234202">
    <property type="component" value="Unassembled WGS sequence"/>
</dbReference>
<dbReference type="EMBL" id="JASBWV010000024">
    <property type="protein sequence ID" value="KAJ9119439.1"/>
    <property type="molecule type" value="Genomic_DNA"/>
</dbReference>
<reference evidence="1" key="1">
    <citation type="submission" date="2023-04" db="EMBL/GenBank/DDBJ databases">
        <title>Draft Genome sequencing of Naganishia species isolated from polar environments using Oxford Nanopore Technology.</title>
        <authorList>
            <person name="Leo P."/>
            <person name="Venkateswaran K."/>
        </authorList>
    </citation>
    <scope>NUCLEOTIDE SEQUENCE</scope>
    <source>
        <strain evidence="1">DBVPG 5303</strain>
    </source>
</reference>
<proteinExistence type="predicted"/>
<accession>A0ACC2X5X1</accession>
<protein>
    <submittedName>
        <fullName evidence="1">Uncharacterized protein</fullName>
    </submittedName>
</protein>
<gene>
    <name evidence="1" type="ORF">QFC24_005672</name>
</gene>
<name>A0ACC2X5X1_9TREE</name>
<organism evidence="1 2">
    <name type="scientific">Naganishia onofrii</name>
    <dbReference type="NCBI Taxonomy" id="1851511"/>
    <lineage>
        <taxon>Eukaryota</taxon>
        <taxon>Fungi</taxon>
        <taxon>Dikarya</taxon>
        <taxon>Basidiomycota</taxon>
        <taxon>Agaricomycotina</taxon>
        <taxon>Tremellomycetes</taxon>
        <taxon>Filobasidiales</taxon>
        <taxon>Filobasidiaceae</taxon>
        <taxon>Naganishia</taxon>
    </lineage>
</organism>
<keyword evidence="2" id="KW-1185">Reference proteome</keyword>
<evidence type="ECO:0000313" key="1">
    <source>
        <dbReference type="EMBL" id="KAJ9119439.1"/>
    </source>
</evidence>
<evidence type="ECO:0000313" key="2">
    <source>
        <dbReference type="Proteomes" id="UP001234202"/>
    </source>
</evidence>
<comment type="caution">
    <text evidence="1">The sequence shown here is derived from an EMBL/GenBank/DDBJ whole genome shotgun (WGS) entry which is preliminary data.</text>
</comment>
<sequence>MTISVNTYVEVLLCLFAIVIFRPSFLNNIAAADNDKSSSEESHRVPAPLKIDRRNSVDAPLQSALIPSITVSPASGALATEPFSAIEKANKGDDETPANSDENARHTMISFASSALVVEPFEPPSATSSDTLPSSPKTKKIPIRRGSGHVKISSIPAQDGDNTKSTLKGRPLTPFVKYDALATEDPLTAHVLSGFDVMTGLPSPFEKTSMEGPNWLDVSVDIESDAFGDAGVHAKRTRTGMKA</sequence>